<feature type="transmembrane region" description="Helical" evidence="6">
    <location>
        <begin position="6"/>
        <end position="27"/>
    </location>
</feature>
<evidence type="ECO:0000256" key="5">
    <source>
        <dbReference type="ARBA" id="ARBA00023136"/>
    </source>
</evidence>
<feature type="transmembrane region" description="Helical" evidence="6">
    <location>
        <begin position="94"/>
        <end position="116"/>
    </location>
</feature>
<evidence type="ECO:0000256" key="4">
    <source>
        <dbReference type="ARBA" id="ARBA00022989"/>
    </source>
</evidence>
<proteinExistence type="predicted"/>
<feature type="transmembrane region" description="Helical" evidence="6">
    <location>
        <begin position="64"/>
        <end position="87"/>
    </location>
</feature>
<dbReference type="InterPro" id="IPR001851">
    <property type="entry name" value="ABC_transp_permease"/>
</dbReference>
<keyword evidence="8" id="KW-1185">Reference proteome</keyword>
<feature type="transmembrane region" description="Helical" evidence="6">
    <location>
        <begin position="240"/>
        <end position="264"/>
    </location>
</feature>
<dbReference type="CDD" id="cd06580">
    <property type="entry name" value="TM_PBP1_transp_TpRbsC_like"/>
    <property type="match status" value="1"/>
</dbReference>
<evidence type="ECO:0000256" key="1">
    <source>
        <dbReference type="ARBA" id="ARBA00004651"/>
    </source>
</evidence>
<feature type="transmembrane region" description="Helical" evidence="6">
    <location>
        <begin position="158"/>
        <end position="175"/>
    </location>
</feature>
<evidence type="ECO:0000313" key="8">
    <source>
        <dbReference type="Proteomes" id="UP000678281"/>
    </source>
</evidence>
<keyword evidence="2" id="KW-1003">Cell membrane</keyword>
<evidence type="ECO:0000256" key="3">
    <source>
        <dbReference type="ARBA" id="ARBA00022692"/>
    </source>
</evidence>
<evidence type="ECO:0000313" key="7">
    <source>
        <dbReference type="EMBL" id="MBS3848051.1"/>
    </source>
</evidence>
<feature type="transmembrane region" description="Helical" evidence="6">
    <location>
        <begin position="284"/>
        <end position="302"/>
    </location>
</feature>
<dbReference type="AlphaFoldDB" id="A0A942E5W7"/>
<dbReference type="RefSeq" id="WP_212657629.1">
    <property type="nucleotide sequence ID" value="NZ_JAGXTP010000001.1"/>
</dbReference>
<keyword evidence="5 6" id="KW-0472">Membrane</keyword>
<organism evidence="7 8">
    <name type="scientific">Devosia litorisediminis</name>
    <dbReference type="NCBI Taxonomy" id="2829817"/>
    <lineage>
        <taxon>Bacteria</taxon>
        <taxon>Pseudomonadati</taxon>
        <taxon>Pseudomonadota</taxon>
        <taxon>Alphaproteobacteria</taxon>
        <taxon>Hyphomicrobiales</taxon>
        <taxon>Devosiaceae</taxon>
        <taxon>Devosia</taxon>
    </lineage>
</organism>
<protein>
    <submittedName>
        <fullName evidence="7">ABC transporter permease</fullName>
    </submittedName>
</protein>
<accession>A0A942E5W7</accession>
<keyword evidence="3 6" id="KW-0812">Transmembrane</keyword>
<keyword evidence="4 6" id="KW-1133">Transmembrane helix</keyword>
<dbReference type="EMBL" id="JAGXTP010000001">
    <property type="protein sequence ID" value="MBS3848051.1"/>
    <property type="molecule type" value="Genomic_DNA"/>
</dbReference>
<comment type="caution">
    <text evidence="7">The sequence shown here is derived from an EMBL/GenBank/DDBJ whole genome shotgun (WGS) entry which is preliminary data.</text>
</comment>
<comment type="subcellular location">
    <subcellularLocation>
        <location evidence="1">Cell membrane</location>
        <topology evidence="1">Multi-pass membrane protein</topology>
    </subcellularLocation>
</comment>
<dbReference type="PANTHER" id="PTHR43370:SF2">
    <property type="entry name" value="ABC TRANSPORTER PERMEASE PROTEIN"/>
    <property type="match status" value="1"/>
</dbReference>
<evidence type="ECO:0000256" key="2">
    <source>
        <dbReference type="ARBA" id="ARBA00022475"/>
    </source>
</evidence>
<evidence type="ECO:0000256" key="6">
    <source>
        <dbReference type="SAM" id="Phobius"/>
    </source>
</evidence>
<feature type="transmembrane region" description="Helical" evidence="6">
    <location>
        <begin position="136"/>
        <end position="153"/>
    </location>
</feature>
<sequence>MIELFATIMSSAFFVTVIRTTTPLLLATLGGLIADLSGALNVALEGQMLVGCLTAVIVSVYAPWYVAVLAGLAAGAVLGLVMAIFALRLKADIILVGFAINIMAAGGTVFALAMATGGDKGTSINLASKAIPPVDLSFLGVIPGIGPLLVSLLSGHSVLSWIAAFLVFAIWYFLYRMPWGLWLRGVGEYPAAPEAAGIPVNAVRAWSLVVSGALAGLGGAQLAMFNYVGFARDMTAGRGFIALGAVLLGARHPVGALLAALLFGAFEGLAVVMPGLFADAPAELIRMIPFVVTILALMLFSYRAQRALKLRGVKSA</sequence>
<name>A0A942E5W7_9HYPH</name>
<dbReference type="Proteomes" id="UP000678281">
    <property type="component" value="Unassembled WGS sequence"/>
</dbReference>
<dbReference type="GO" id="GO:0005886">
    <property type="term" value="C:plasma membrane"/>
    <property type="evidence" value="ECO:0007669"/>
    <property type="project" value="UniProtKB-SubCell"/>
</dbReference>
<feature type="transmembrane region" description="Helical" evidence="6">
    <location>
        <begin position="205"/>
        <end position="228"/>
    </location>
</feature>
<dbReference type="Pfam" id="PF02653">
    <property type="entry name" value="BPD_transp_2"/>
    <property type="match status" value="1"/>
</dbReference>
<dbReference type="PANTHER" id="PTHR43370">
    <property type="entry name" value="SUGAR ABC TRANSPORTER INTEGRAL MEMBRANE PROTEIN-RELATED"/>
    <property type="match status" value="1"/>
</dbReference>
<reference evidence="7" key="1">
    <citation type="submission" date="2021-04" db="EMBL/GenBank/DDBJ databases">
        <title>Devosia litorisediminis sp. nov., isolated from a sand dune.</title>
        <authorList>
            <person name="Park S."/>
            <person name="Yoon J.-H."/>
        </authorList>
    </citation>
    <scope>NUCLEOTIDE SEQUENCE</scope>
    <source>
        <strain evidence="7">BSSL-BM10</strain>
    </source>
</reference>
<gene>
    <name evidence="7" type="ORF">KD146_05000</name>
</gene>
<dbReference type="GO" id="GO:0022857">
    <property type="term" value="F:transmembrane transporter activity"/>
    <property type="evidence" value="ECO:0007669"/>
    <property type="project" value="InterPro"/>
</dbReference>